<protein>
    <submittedName>
        <fullName evidence="1">Uncharacterized protein</fullName>
    </submittedName>
</protein>
<accession>A0A9E7IBK6</accession>
<name>A0A9E7IBK6_9LILI</name>
<sequence>MNLSHFSKYASLNGPMDVRIPNSTMTSVIDADGGNIHDIHWVQGRHCVFFFSFQILS</sequence>
<keyword evidence="2" id="KW-1185">Reference proteome</keyword>
<dbReference type="AlphaFoldDB" id="A0A9E7IBK6"/>
<reference evidence="1" key="1">
    <citation type="submission" date="2022-05" db="EMBL/GenBank/DDBJ databases">
        <title>The Musa troglodytarum L. genome provides insights into the mechanism of non-climacteric behaviour and enrichment of carotenoids.</title>
        <authorList>
            <person name="Wang J."/>
        </authorList>
    </citation>
    <scope>NUCLEOTIDE SEQUENCE</scope>
    <source>
        <tissue evidence="1">Leaf</tissue>
    </source>
</reference>
<evidence type="ECO:0000313" key="2">
    <source>
        <dbReference type="Proteomes" id="UP001055439"/>
    </source>
</evidence>
<gene>
    <name evidence="1" type="ORF">MUK42_32947</name>
</gene>
<organism evidence="1 2">
    <name type="scientific">Musa troglodytarum</name>
    <name type="common">fe'i banana</name>
    <dbReference type="NCBI Taxonomy" id="320322"/>
    <lineage>
        <taxon>Eukaryota</taxon>
        <taxon>Viridiplantae</taxon>
        <taxon>Streptophyta</taxon>
        <taxon>Embryophyta</taxon>
        <taxon>Tracheophyta</taxon>
        <taxon>Spermatophyta</taxon>
        <taxon>Magnoliopsida</taxon>
        <taxon>Liliopsida</taxon>
        <taxon>Zingiberales</taxon>
        <taxon>Musaceae</taxon>
        <taxon>Musa</taxon>
    </lineage>
</organism>
<proteinExistence type="predicted"/>
<dbReference type="Proteomes" id="UP001055439">
    <property type="component" value="Chromosome 9"/>
</dbReference>
<evidence type="ECO:0000313" key="1">
    <source>
        <dbReference type="EMBL" id="URE49755.1"/>
    </source>
</evidence>
<dbReference type="EMBL" id="CP097511">
    <property type="protein sequence ID" value="URE49755.1"/>
    <property type="molecule type" value="Genomic_DNA"/>
</dbReference>